<dbReference type="GO" id="GO:0046579">
    <property type="term" value="P:positive regulation of Ras protein signal transduction"/>
    <property type="evidence" value="ECO:0007669"/>
    <property type="project" value="TreeGrafter"/>
</dbReference>
<feature type="compositionally biased region" description="Low complexity" evidence="1">
    <location>
        <begin position="301"/>
        <end position="313"/>
    </location>
</feature>
<comment type="caution">
    <text evidence="3">The sequence shown here is derived from an EMBL/GenBank/DDBJ whole genome shotgun (WGS) entry which is preliminary data.</text>
</comment>
<gene>
    <name evidence="3" type="ORF">M0812_25590</name>
</gene>
<protein>
    <submittedName>
        <fullName evidence="3">Sca1 complex scaffold protein scaa</fullName>
    </submittedName>
</protein>
<dbReference type="EMBL" id="JANTQA010000060">
    <property type="protein sequence ID" value="KAJ3427959.1"/>
    <property type="molecule type" value="Genomic_DNA"/>
</dbReference>
<dbReference type="PANTHER" id="PTHR37516">
    <property type="entry name" value="SCA1 COMPLEX SCAFFOLD PROTEIN SCAA"/>
    <property type="match status" value="1"/>
</dbReference>
<dbReference type="InterPro" id="IPR037474">
    <property type="entry name" value="ScaA"/>
</dbReference>
<keyword evidence="2" id="KW-0812">Transmembrane</keyword>
<organism evidence="3 4">
    <name type="scientific">Anaeramoeba flamelloides</name>
    <dbReference type="NCBI Taxonomy" id="1746091"/>
    <lineage>
        <taxon>Eukaryota</taxon>
        <taxon>Metamonada</taxon>
        <taxon>Anaeramoebidae</taxon>
        <taxon>Anaeramoeba</taxon>
    </lineage>
</organism>
<evidence type="ECO:0000256" key="1">
    <source>
        <dbReference type="SAM" id="MobiDB-lite"/>
    </source>
</evidence>
<sequence>MESQLFDGRTYSIPNINDLTIIKSKASNPQKTDIVYMNQGGELFDKNYHLINSHVCNEKLKKTQQLKFPRIKDFETFTQFEQAAIQWTKSVKELQKGIETPIPIGTHYFRPHFISSQEEEQDFEHLSLSAYDEKKSSRSSSGAFDHLVSPRDRNSIGEISKFNFKEIDNDISSKIEDELLPDFLEDTISILGENEIWSNSLIPIEPDPYNYDSFTDYENALNGWSKIVMKSLSRIPPHASDFKNLHGLHDIESKNENMVIKKIKSQNENKNNNNNNNYDYNKNNNNNNNNNNDDDDKNKNKNNNSGNNNNNNNQGIRKQKNDIFYSNVYSDFQSWILKQYLISNDFLPKTGLIAIESLIYQFKNLSNKNLNYRYFICSSLKNRYLFEGTHTLVYQNNNDNNNMKEFMRLTKNLKLIVPTVTNEVNNQQELSLYERLLIFFEYVKGSIHESITLKPFRVMGKLHGTFTIKDNHNTSKNDEEKKNLEDNEIIKINNGIDNLGYYYLRRNDVLTRLMQKSEDCERKIENIDVIFNIPKYDVDFPIDLNQLQNLNTNELNKTRKLFQKNTQIEKHNYLYSWYYPKTVTSELITNQLNLASKLIAKNKHKLKIQELISILNIQMNLDTFKKFLMISIYYESIETIHLDIIHSLINKDTIKKLLDLYHHSCSKLIHSKISYLIIEFMKTSNGISTLNHLSIQKETKYLYLLSYSIHWFSNDQSLISPLIPEEYSWSNLLFKKDYKNIESAIFKMYYLTKILTFMTIKKNESKYKKISPRVEEMLSNIRTLLIRDININHEYYEKNIWLGINNRSTTISGYYLFILTQLIKQKNDKFHKLFISSENFNLTKMIFNLSFSKFRHVRICSQIIIDIIIQDSEYVIHLINSIFDMKNGLLEKIFPTAKTDNIYSTKYKIQYKKYFHLNYYNNNNNISSLIFYKIFKYKFERLNNLIDEHLLDKEKKTKVNQNKLKKEELKENLFIINSGYFEILVDHLYDLILAKERSNLFLKLISKIISKMSKIILKIGQIKICSDNPNKDKNVNHDETLIDQNVLIPKLFYIKTSTLEKIFKIISIEEPISNKLKFYLMEALINFSIEPTIYDYYISQDKFFSYIYTCIRCTENYRLATLTWNFIYNIILYNPNSKKQLFDEKKLQYYFGLISSGATITIITSGLNFLNRMLTFNENLKCAHLIQKQLKSNESLNKLKVRINDIHQKFLDFFNKHLVFVKLNMLYMKFFKEDSNKQNSDFVFSKLAKSYFLILSKPYCQKILKINRKKDPYKDGFKFFELILFGKNREFGNSTTVLISQQNQPLLLLDTQQQNSPQNCSNKKKKFSNWFKKK</sequence>
<dbReference type="GO" id="GO:1904515">
    <property type="term" value="P:positive regulation of TORC2 signaling"/>
    <property type="evidence" value="ECO:0007669"/>
    <property type="project" value="TreeGrafter"/>
</dbReference>
<feature type="compositionally biased region" description="Low complexity" evidence="1">
    <location>
        <begin position="268"/>
        <end position="291"/>
    </location>
</feature>
<reference evidence="3" key="1">
    <citation type="submission" date="2022-08" db="EMBL/GenBank/DDBJ databases">
        <title>Novel sulphate-reducing endosymbionts in the free-living metamonad Anaeramoeba.</title>
        <authorList>
            <person name="Jerlstrom-Hultqvist J."/>
            <person name="Cepicka I."/>
            <person name="Gallot-Lavallee L."/>
            <person name="Salas-Leiva D."/>
            <person name="Curtis B.A."/>
            <person name="Zahonova K."/>
            <person name="Pipaliya S."/>
            <person name="Dacks J."/>
            <person name="Roger A.J."/>
        </authorList>
    </citation>
    <scope>NUCLEOTIDE SEQUENCE</scope>
    <source>
        <strain evidence="3">Busselton2</strain>
    </source>
</reference>
<dbReference type="PANTHER" id="PTHR37516:SF1">
    <property type="entry name" value="SCA1 COMPLEX SCAFFOLD PROTEIN SCAA"/>
    <property type="match status" value="1"/>
</dbReference>
<evidence type="ECO:0000256" key="2">
    <source>
        <dbReference type="SAM" id="Phobius"/>
    </source>
</evidence>
<keyword evidence="2" id="KW-0472">Membrane</keyword>
<evidence type="ECO:0000313" key="3">
    <source>
        <dbReference type="EMBL" id="KAJ3427959.1"/>
    </source>
</evidence>
<dbReference type="Proteomes" id="UP001146793">
    <property type="component" value="Unassembled WGS sequence"/>
</dbReference>
<keyword evidence="2" id="KW-1133">Transmembrane helix</keyword>
<feature type="transmembrane region" description="Helical" evidence="2">
    <location>
        <begin position="1149"/>
        <end position="1170"/>
    </location>
</feature>
<evidence type="ECO:0000313" key="4">
    <source>
        <dbReference type="Proteomes" id="UP001146793"/>
    </source>
</evidence>
<dbReference type="GO" id="GO:0005829">
    <property type="term" value="C:cytosol"/>
    <property type="evidence" value="ECO:0007669"/>
    <property type="project" value="TreeGrafter"/>
</dbReference>
<accession>A0AAV7YKJ9</accession>
<proteinExistence type="predicted"/>
<name>A0AAV7YKJ9_9EUKA</name>
<feature type="region of interest" description="Disordered" evidence="1">
    <location>
        <begin position="265"/>
        <end position="317"/>
    </location>
</feature>
<dbReference type="GO" id="GO:0005886">
    <property type="term" value="C:plasma membrane"/>
    <property type="evidence" value="ECO:0007669"/>
    <property type="project" value="TreeGrafter"/>
</dbReference>